<name>A0AAN8Q8E7_PATCE</name>
<comment type="caution">
    <text evidence="3">The sequence shown here is derived from an EMBL/GenBank/DDBJ whole genome shotgun (WGS) entry which is preliminary data.</text>
</comment>
<keyword evidence="4" id="KW-1185">Reference proteome</keyword>
<evidence type="ECO:0000256" key="1">
    <source>
        <dbReference type="SAM" id="SignalP"/>
    </source>
</evidence>
<reference evidence="3 4" key="1">
    <citation type="submission" date="2024-01" db="EMBL/GenBank/DDBJ databases">
        <title>The genome of the rayed Mediterranean limpet Patella caerulea (Linnaeus, 1758).</title>
        <authorList>
            <person name="Anh-Thu Weber A."/>
            <person name="Halstead-Nussloch G."/>
        </authorList>
    </citation>
    <scope>NUCLEOTIDE SEQUENCE [LARGE SCALE GENOMIC DNA]</scope>
    <source>
        <strain evidence="3">AATW-2023a</strain>
        <tissue evidence="3">Whole specimen</tissue>
    </source>
</reference>
<evidence type="ECO:0000313" key="4">
    <source>
        <dbReference type="Proteomes" id="UP001347796"/>
    </source>
</evidence>
<keyword evidence="1" id="KW-0732">Signal</keyword>
<dbReference type="Proteomes" id="UP001347796">
    <property type="component" value="Unassembled WGS sequence"/>
</dbReference>
<dbReference type="AlphaFoldDB" id="A0AAN8Q8E7"/>
<feature type="domain" description="Glycoside-hydrolase family GH114 TIM-barrel" evidence="2">
    <location>
        <begin position="24"/>
        <end position="250"/>
    </location>
</feature>
<gene>
    <name evidence="3" type="ORF">SNE40_007548</name>
</gene>
<dbReference type="InterPro" id="IPR017853">
    <property type="entry name" value="GH"/>
</dbReference>
<proteinExistence type="predicted"/>
<feature type="chain" id="PRO_5042931224" description="Glycoside-hydrolase family GH114 TIM-barrel domain-containing protein" evidence="1">
    <location>
        <begin position="16"/>
        <end position="254"/>
    </location>
</feature>
<organism evidence="3 4">
    <name type="scientific">Patella caerulea</name>
    <name type="common">Rayed Mediterranean limpet</name>
    <dbReference type="NCBI Taxonomy" id="87958"/>
    <lineage>
        <taxon>Eukaryota</taxon>
        <taxon>Metazoa</taxon>
        <taxon>Spiralia</taxon>
        <taxon>Lophotrochozoa</taxon>
        <taxon>Mollusca</taxon>
        <taxon>Gastropoda</taxon>
        <taxon>Patellogastropoda</taxon>
        <taxon>Patelloidea</taxon>
        <taxon>Patellidae</taxon>
        <taxon>Patella</taxon>
    </lineage>
</organism>
<dbReference type="Pfam" id="PF03537">
    <property type="entry name" value="Glyco_hydro_114"/>
    <property type="match status" value="1"/>
</dbReference>
<evidence type="ECO:0000313" key="3">
    <source>
        <dbReference type="EMBL" id="KAK6185280.1"/>
    </source>
</evidence>
<dbReference type="Gene3D" id="3.20.20.70">
    <property type="entry name" value="Aldolase class I"/>
    <property type="match status" value="1"/>
</dbReference>
<dbReference type="InterPro" id="IPR013785">
    <property type="entry name" value="Aldolase_TIM"/>
</dbReference>
<protein>
    <recommendedName>
        <fullName evidence="2">Glycoside-hydrolase family GH114 TIM-barrel domain-containing protein</fullName>
    </recommendedName>
</protein>
<evidence type="ECO:0000259" key="2">
    <source>
        <dbReference type="Pfam" id="PF03537"/>
    </source>
</evidence>
<dbReference type="PANTHER" id="PTHR35273:SF2">
    <property type="entry name" value="ALPHA-GALACTOSIDASE"/>
    <property type="match status" value="1"/>
</dbReference>
<dbReference type="PANTHER" id="PTHR35273">
    <property type="entry name" value="ALPHA-1,4 POLYGALACTOSAMINIDASE, PUTATIVE (AFU_ORTHOLOGUE AFUA_3G07890)-RELATED"/>
    <property type="match status" value="1"/>
</dbReference>
<feature type="signal peptide" evidence="1">
    <location>
        <begin position="1"/>
        <end position="15"/>
    </location>
</feature>
<dbReference type="SUPFAM" id="SSF51445">
    <property type="entry name" value="(Trans)glycosidases"/>
    <property type="match status" value="1"/>
</dbReference>
<sequence>MKLIVFVCLLPLVSSWWRPGPTLSWQWQLSSKIHTNLDVQVYDVDLFDATDSDIHAIKSHGHKLVCYFSAGSYENWRADAKAFPSSALGNKLEGWEGEKWLDIRSSAVKTIMEARLTKAASRGCDAVEPDNVDGYQNKNGVGLTSSNQKDYNIWLAKTAHSKGLSVGLKNAVDLIKDLEPYFDWALNEECVNYGECDKYKPFLDKHKPVFHVEYVDNHSEGTNKAKKICSSHGRPHQFNTLIKDWDLTSWRMAC</sequence>
<dbReference type="InterPro" id="IPR004352">
    <property type="entry name" value="GH114_TIM-barrel"/>
</dbReference>
<accession>A0AAN8Q8E7</accession>
<dbReference type="EMBL" id="JAZGQO010000006">
    <property type="protein sequence ID" value="KAK6185280.1"/>
    <property type="molecule type" value="Genomic_DNA"/>
</dbReference>